<dbReference type="Gene3D" id="2.60.40.420">
    <property type="entry name" value="Cupredoxins - blue copper proteins"/>
    <property type="match status" value="1"/>
</dbReference>
<name>A0A4R0QQ08_9BIFI</name>
<dbReference type="InterPro" id="IPR028096">
    <property type="entry name" value="EfeO_Cupredoxin"/>
</dbReference>
<evidence type="ECO:0000313" key="3">
    <source>
        <dbReference type="EMBL" id="TCD54354.1"/>
    </source>
</evidence>
<dbReference type="RefSeq" id="WP_131284120.1">
    <property type="nucleotide sequence ID" value="NZ_RXLP01000019.1"/>
</dbReference>
<sequence length="124" mass="13794">MITNIVVVLVGIGLIAFIIWWFFANHEQDGTRATQMGNHQEIEVEVLGGYSPQTIVLEKGKPATIIFNRKDPSSCLDQVVLPDFGVQADLPLGEKYSIQIEPDKAGEFNYACGMNMMHGKIRVE</sequence>
<keyword evidence="1" id="KW-1133">Transmembrane helix</keyword>
<dbReference type="InterPro" id="IPR008972">
    <property type="entry name" value="Cupredoxin"/>
</dbReference>
<comment type="caution">
    <text evidence="3">The sequence shown here is derived from an EMBL/GenBank/DDBJ whole genome shotgun (WGS) entry which is preliminary data.</text>
</comment>
<dbReference type="Proteomes" id="UP000291289">
    <property type="component" value="Unassembled WGS sequence"/>
</dbReference>
<keyword evidence="1" id="KW-0812">Transmembrane</keyword>
<reference evidence="3 4" key="1">
    <citation type="submission" date="2018-12" db="EMBL/GenBank/DDBJ databases">
        <title>Alloscrdovia theropitheci sp. nov: a novel taxon from the feces of the bleeding-herat monkey (Theropithecus geleda).</title>
        <authorList>
            <person name="Modesto M."/>
        </authorList>
    </citation>
    <scope>NUCLEOTIDE SEQUENCE [LARGE SCALE GENOMIC DNA]</scope>
    <source>
        <strain evidence="3 4">GLDI4/2</strain>
    </source>
</reference>
<accession>A0A4R0QQ08</accession>
<organism evidence="3 4">
    <name type="scientific">Alloscardovia theropitheci</name>
    <dbReference type="NCBI Taxonomy" id="2496842"/>
    <lineage>
        <taxon>Bacteria</taxon>
        <taxon>Bacillati</taxon>
        <taxon>Actinomycetota</taxon>
        <taxon>Actinomycetes</taxon>
        <taxon>Bifidobacteriales</taxon>
        <taxon>Bifidobacteriaceae</taxon>
        <taxon>Alloscardovia</taxon>
    </lineage>
</organism>
<feature type="domain" description="EfeO-type cupredoxin-like" evidence="2">
    <location>
        <begin position="15"/>
        <end position="121"/>
    </location>
</feature>
<evidence type="ECO:0000313" key="4">
    <source>
        <dbReference type="Proteomes" id="UP000291289"/>
    </source>
</evidence>
<gene>
    <name evidence="3" type="ORF">EJ419_04800</name>
</gene>
<feature type="transmembrane region" description="Helical" evidence="1">
    <location>
        <begin position="6"/>
        <end position="23"/>
    </location>
</feature>
<dbReference type="EMBL" id="RXLP01000019">
    <property type="protein sequence ID" value="TCD54354.1"/>
    <property type="molecule type" value="Genomic_DNA"/>
</dbReference>
<keyword evidence="1" id="KW-0472">Membrane</keyword>
<proteinExistence type="predicted"/>
<dbReference type="Pfam" id="PF13473">
    <property type="entry name" value="Cupredoxin_1"/>
    <property type="match status" value="1"/>
</dbReference>
<dbReference type="OrthoDB" id="5502616at2"/>
<protein>
    <recommendedName>
        <fullName evidence="2">EfeO-type cupredoxin-like domain-containing protein</fullName>
    </recommendedName>
</protein>
<evidence type="ECO:0000256" key="1">
    <source>
        <dbReference type="SAM" id="Phobius"/>
    </source>
</evidence>
<dbReference type="AlphaFoldDB" id="A0A4R0QQ08"/>
<keyword evidence="4" id="KW-1185">Reference proteome</keyword>
<dbReference type="SUPFAM" id="SSF49503">
    <property type="entry name" value="Cupredoxins"/>
    <property type="match status" value="1"/>
</dbReference>
<evidence type="ECO:0000259" key="2">
    <source>
        <dbReference type="Pfam" id="PF13473"/>
    </source>
</evidence>